<organism evidence="1 2">
    <name type="scientific">Bacteroides fragilis str. S36L11</name>
    <dbReference type="NCBI Taxonomy" id="1339327"/>
    <lineage>
        <taxon>Bacteria</taxon>
        <taxon>Pseudomonadati</taxon>
        <taxon>Bacteroidota</taxon>
        <taxon>Bacteroidia</taxon>
        <taxon>Bacteroidales</taxon>
        <taxon>Bacteroidaceae</taxon>
        <taxon>Bacteroides</taxon>
    </lineage>
</organism>
<name>A0A015XBE7_BACFG</name>
<dbReference type="Pfam" id="PF17170">
    <property type="entry name" value="DUF5128"/>
    <property type="match status" value="1"/>
</dbReference>
<sequence length="349" mass="39499">MLIMSASFNLLDRKRLKGLLLFCPVWVLLFWGCGRTVESPEKVLKCELVSYIKSYPDSSFFSQVGTMQYQDGKIYLLDEARRDVAVMDLEFSDFSLIGKPGDGPGELVRPVGFYVEKDTVYILDGGTVNVKRYFDSEFISSFSVPAANDYRFFMNKDTIFLSAVTDSTFYTKSAESWQRGDLFTLVLAGNVHDFGNARRNMVLNQRHLVKDSTSLYGITSSSSLLGKYDLSSNKQVATFDLSSVSLIKDNLTYEGSQPYDPKSYYTFISDAYAMNGYLYLLCSELKDRDKGGFRVNKILCLKTEPELQLDVIYALPGEIYTSFCVTPDYIFATNYSNERIEKLALPVSD</sequence>
<evidence type="ECO:0000313" key="2">
    <source>
        <dbReference type="Proteomes" id="UP000022082"/>
    </source>
</evidence>
<evidence type="ECO:0008006" key="3">
    <source>
        <dbReference type="Google" id="ProtNLM"/>
    </source>
</evidence>
<evidence type="ECO:0000313" key="1">
    <source>
        <dbReference type="EMBL" id="EXZ31410.1"/>
    </source>
</evidence>
<dbReference type="EMBL" id="JGDJ01000021">
    <property type="protein sequence ID" value="EXZ31410.1"/>
    <property type="molecule type" value="Genomic_DNA"/>
</dbReference>
<dbReference type="Proteomes" id="UP000022082">
    <property type="component" value="Unassembled WGS sequence"/>
</dbReference>
<dbReference type="PATRIC" id="fig|1339327.3.peg.119"/>
<reference evidence="1 2" key="1">
    <citation type="submission" date="2014-02" db="EMBL/GenBank/DDBJ databases">
        <authorList>
            <person name="Sears C."/>
            <person name="Carroll K."/>
            <person name="Sack B.R."/>
            <person name="Qadri F."/>
            <person name="Myers L.L."/>
            <person name="Chung G.-T."/>
            <person name="Escheverria P."/>
            <person name="Fraser C.M."/>
            <person name="Sadzewicz L."/>
            <person name="Shefchek K.A."/>
            <person name="Tallon L."/>
            <person name="Das S.P."/>
            <person name="Daugherty S."/>
            <person name="Mongodin E.F."/>
        </authorList>
    </citation>
    <scope>NUCLEOTIDE SEQUENCE [LARGE SCALE GENOMIC DNA]</scope>
    <source>
        <strain evidence="1 2">S36L11</strain>
    </source>
</reference>
<protein>
    <recommendedName>
        <fullName evidence="3">6-bladed beta-propeller</fullName>
    </recommendedName>
</protein>
<dbReference type="AlphaFoldDB" id="A0A015XBE7"/>
<gene>
    <name evidence="1" type="ORF">M136_4823</name>
</gene>
<proteinExistence type="predicted"/>
<comment type="caution">
    <text evidence="1">The sequence shown here is derived from an EMBL/GenBank/DDBJ whole genome shotgun (WGS) entry which is preliminary data.</text>
</comment>
<accession>A0A015XBE7</accession>